<dbReference type="Proteomes" id="UP001275084">
    <property type="component" value="Unassembled WGS sequence"/>
</dbReference>
<dbReference type="EMBL" id="JAUIQD010000006">
    <property type="protein sequence ID" value="KAK3346515.1"/>
    <property type="molecule type" value="Genomic_DNA"/>
</dbReference>
<sequence length="181" mass="21014">MQLSIKRTSEAGLLLPAPIALLPLPLLQALRLQPHGALVGQAEAQLHLWTPEIYENTNCPPTVTRECELRELRRYLRFDFEVEVRLREIGWGFWGTFKPSSQPPEIRAGNDSGKPLALDRMRFCVECCAERIRWICRLRWRRDIAKFGYVRRLQSTEEYRSAQNEPASTRFSTLQKSVIFA</sequence>
<comment type="caution">
    <text evidence="1">The sequence shown here is derived from an EMBL/GenBank/DDBJ whole genome shotgun (WGS) entry which is preliminary data.</text>
</comment>
<evidence type="ECO:0000313" key="2">
    <source>
        <dbReference type="Proteomes" id="UP001275084"/>
    </source>
</evidence>
<name>A0AAJ0HBY4_9PEZI</name>
<dbReference type="AlphaFoldDB" id="A0AAJ0HBY4"/>
<organism evidence="1 2">
    <name type="scientific">Lasiosphaeria hispida</name>
    <dbReference type="NCBI Taxonomy" id="260671"/>
    <lineage>
        <taxon>Eukaryota</taxon>
        <taxon>Fungi</taxon>
        <taxon>Dikarya</taxon>
        <taxon>Ascomycota</taxon>
        <taxon>Pezizomycotina</taxon>
        <taxon>Sordariomycetes</taxon>
        <taxon>Sordariomycetidae</taxon>
        <taxon>Sordariales</taxon>
        <taxon>Lasiosphaeriaceae</taxon>
        <taxon>Lasiosphaeria</taxon>
    </lineage>
</organism>
<protein>
    <submittedName>
        <fullName evidence="1">Uncharacterized protein</fullName>
    </submittedName>
</protein>
<proteinExistence type="predicted"/>
<keyword evidence="2" id="KW-1185">Reference proteome</keyword>
<accession>A0AAJ0HBY4</accession>
<reference evidence="1" key="1">
    <citation type="journal article" date="2023" name="Mol. Phylogenet. Evol.">
        <title>Genome-scale phylogeny and comparative genomics of the fungal order Sordariales.</title>
        <authorList>
            <person name="Hensen N."/>
            <person name="Bonometti L."/>
            <person name="Westerberg I."/>
            <person name="Brannstrom I.O."/>
            <person name="Guillou S."/>
            <person name="Cros-Aarteil S."/>
            <person name="Calhoun S."/>
            <person name="Haridas S."/>
            <person name="Kuo A."/>
            <person name="Mondo S."/>
            <person name="Pangilinan J."/>
            <person name="Riley R."/>
            <person name="LaButti K."/>
            <person name="Andreopoulos B."/>
            <person name="Lipzen A."/>
            <person name="Chen C."/>
            <person name="Yan M."/>
            <person name="Daum C."/>
            <person name="Ng V."/>
            <person name="Clum A."/>
            <person name="Steindorff A."/>
            <person name="Ohm R.A."/>
            <person name="Martin F."/>
            <person name="Silar P."/>
            <person name="Natvig D.O."/>
            <person name="Lalanne C."/>
            <person name="Gautier V."/>
            <person name="Ament-Velasquez S.L."/>
            <person name="Kruys A."/>
            <person name="Hutchinson M.I."/>
            <person name="Powell A.J."/>
            <person name="Barry K."/>
            <person name="Miller A.N."/>
            <person name="Grigoriev I.V."/>
            <person name="Debuchy R."/>
            <person name="Gladieux P."/>
            <person name="Hiltunen Thoren M."/>
            <person name="Johannesson H."/>
        </authorList>
    </citation>
    <scope>NUCLEOTIDE SEQUENCE</scope>
    <source>
        <strain evidence="1">CBS 955.72</strain>
    </source>
</reference>
<evidence type="ECO:0000313" key="1">
    <source>
        <dbReference type="EMBL" id="KAK3346515.1"/>
    </source>
</evidence>
<gene>
    <name evidence="1" type="ORF">B0T25DRAFT_571648</name>
</gene>
<reference evidence="1" key="2">
    <citation type="submission" date="2023-06" db="EMBL/GenBank/DDBJ databases">
        <authorList>
            <consortium name="Lawrence Berkeley National Laboratory"/>
            <person name="Haridas S."/>
            <person name="Hensen N."/>
            <person name="Bonometti L."/>
            <person name="Westerberg I."/>
            <person name="Brannstrom I.O."/>
            <person name="Guillou S."/>
            <person name="Cros-Aarteil S."/>
            <person name="Calhoun S."/>
            <person name="Kuo A."/>
            <person name="Mondo S."/>
            <person name="Pangilinan J."/>
            <person name="Riley R."/>
            <person name="Labutti K."/>
            <person name="Andreopoulos B."/>
            <person name="Lipzen A."/>
            <person name="Chen C."/>
            <person name="Yanf M."/>
            <person name="Daum C."/>
            <person name="Ng V."/>
            <person name="Clum A."/>
            <person name="Steindorff A."/>
            <person name="Ohm R."/>
            <person name="Martin F."/>
            <person name="Silar P."/>
            <person name="Natvig D."/>
            <person name="Lalanne C."/>
            <person name="Gautier V."/>
            <person name="Ament-Velasquez S.L."/>
            <person name="Kruys A."/>
            <person name="Hutchinson M.I."/>
            <person name="Powell A.J."/>
            <person name="Barry K."/>
            <person name="Miller A.N."/>
            <person name="Grigoriev I.V."/>
            <person name="Debuchy R."/>
            <person name="Gladieux P."/>
            <person name="Thoren M.H."/>
            <person name="Johannesson H."/>
        </authorList>
    </citation>
    <scope>NUCLEOTIDE SEQUENCE</scope>
    <source>
        <strain evidence="1">CBS 955.72</strain>
    </source>
</reference>